<feature type="domain" description="DUF4986" evidence="3">
    <location>
        <begin position="548"/>
        <end position="628"/>
    </location>
</feature>
<evidence type="ECO:0000313" key="6">
    <source>
        <dbReference type="EMBL" id="MCW0481607.1"/>
    </source>
</evidence>
<dbReference type="EMBL" id="JAPAAF010000002">
    <property type="protein sequence ID" value="MCW0481607.1"/>
    <property type="molecule type" value="Genomic_DNA"/>
</dbReference>
<feature type="chain" id="PRO_5041201456" evidence="1">
    <location>
        <begin position="20"/>
        <end position="787"/>
    </location>
</feature>
<proteinExistence type="predicted"/>
<keyword evidence="1" id="KW-0732">Signal</keyword>
<feature type="domain" description="Glycoside hydrolase GH146 substrate-binding" evidence="4">
    <location>
        <begin position="652"/>
        <end position="785"/>
    </location>
</feature>
<keyword evidence="7" id="KW-1185">Reference proteome</keyword>
<dbReference type="Pfam" id="PF20736">
    <property type="entry name" value="Glyco_hydro127M"/>
    <property type="match status" value="1"/>
</dbReference>
<dbReference type="GO" id="GO:0016787">
    <property type="term" value="F:hydrolase activity"/>
    <property type="evidence" value="ECO:0007669"/>
    <property type="project" value="UniProtKB-KW"/>
</dbReference>
<dbReference type="Proteomes" id="UP001163821">
    <property type="component" value="Unassembled WGS sequence"/>
</dbReference>
<dbReference type="PANTHER" id="PTHR31151">
    <property type="entry name" value="PROLINE-TRNA LIGASE (DUF1680)"/>
    <property type="match status" value="1"/>
</dbReference>
<evidence type="ECO:0000259" key="3">
    <source>
        <dbReference type="Pfam" id="PF16375"/>
    </source>
</evidence>
<evidence type="ECO:0000313" key="7">
    <source>
        <dbReference type="Proteomes" id="UP001163821"/>
    </source>
</evidence>
<evidence type="ECO:0000259" key="5">
    <source>
        <dbReference type="Pfam" id="PF20736"/>
    </source>
</evidence>
<sequence>MKFKKLLLLIALLPVLALAQQKIAAEAFQLSEVRLHDSPFRQAMMADMNYILALDMDRLLAPYLKEAGLQPKAENYGNWENTGLDGHIGGHYLSALSKMYAATGDVRMKERMDYMLSELKRSQEVNGDGYLSGVPGGKAIWQDIAEGKIDAGSFSLNKKWVPLYNIHKIYAGLYDAYAFGGSDEAKEMLIQFTDWAIRLVKDLSDEQIQDMLRSEHGGLNEVFADVAAITGDEKYLGLARQFSHRAVLDPLLKHEDHLTGMHANTQIPKVIGYKRIAEVGGNESWADAARFFWENVVDKRSVSIGGNSVREHFHPVDDYSGMISSEQGPETCNTYNMLKLTRQLFLSDPQVKYMDYYERALYNHILSTEEPEHGGFVYFTPMRPGHYRVYSQPHTSFWCCVGSGLENHTKYGELIYAHSGNDLYVNLFIPSTLNWKGKGLELVQETRFPDAETSTLFINPKTKSEFTLHIRYPEWMDRDALQIKVNGKEVAFAGAPGEYVALKRTWKKGDRVDLALPMHTRVEQLPDGKNYYSFLHGPIVLAAKTDTLNMDGLYADDSRGGHIAAGEKYPLNEMPVIVAPEDQLTSLVKPVAGKPMTFKLENLSPGKFANLELIPFFRLHESRYVIYFQRLSADELKEMDAKTAMEEAAKAALELATVDLVFPGEQQPESDHFIESERTNAGVTQGKHWRDATGWFSYLLTDKNKEAGKLRIMYFGADKDRHFCISINGEKLADVSLDGSKGPEFYRVDYEIPQSIIEKADGKLRVKFEANPGSVAGGIYEVRLMKR</sequence>
<name>A0AA42C8T6_9BACT</name>
<feature type="signal peptide" evidence="1">
    <location>
        <begin position="1"/>
        <end position="19"/>
    </location>
</feature>
<keyword evidence="6" id="KW-0378">Hydrolase</keyword>
<dbReference type="SUPFAM" id="SSF48208">
    <property type="entry name" value="Six-hairpin glycosidases"/>
    <property type="match status" value="1"/>
</dbReference>
<organism evidence="6 7">
    <name type="scientific">Gaoshiqia sediminis</name>
    <dbReference type="NCBI Taxonomy" id="2986998"/>
    <lineage>
        <taxon>Bacteria</taxon>
        <taxon>Pseudomonadati</taxon>
        <taxon>Bacteroidota</taxon>
        <taxon>Bacteroidia</taxon>
        <taxon>Marinilabiliales</taxon>
        <taxon>Prolixibacteraceae</taxon>
        <taxon>Gaoshiqia</taxon>
    </lineage>
</organism>
<gene>
    <name evidence="6" type="ORF">N2K84_02625</name>
</gene>
<feature type="domain" description="Non-reducing end beta-L-arabinofuranosidase-like GH127 catalytic" evidence="2">
    <location>
        <begin position="32"/>
        <end position="413"/>
    </location>
</feature>
<dbReference type="Pfam" id="PF20620">
    <property type="entry name" value="DUF6805"/>
    <property type="match status" value="1"/>
</dbReference>
<dbReference type="InterPro" id="IPR046544">
    <property type="entry name" value="GH146_SB_dom"/>
</dbReference>
<dbReference type="GO" id="GO:0005975">
    <property type="term" value="P:carbohydrate metabolic process"/>
    <property type="evidence" value="ECO:0007669"/>
    <property type="project" value="InterPro"/>
</dbReference>
<accession>A0AA42C8T6</accession>
<dbReference type="Pfam" id="PF16375">
    <property type="entry name" value="DUF4986"/>
    <property type="match status" value="1"/>
</dbReference>
<dbReference type="InterPro" id="IPR012878">
    <property type="entry name" value="Beta-AFase-like_GH127_cat"/>
</dbReference>
<dbReference type="InterPro" id="IPR008928">
    <property type="entry name" value="6-hairpin_glycosidase_sf"/>
</dbReference>
<dbReference type="AlphaFoldDB" id="A0AA42C8T6"/>
<evidence type="ECO:0000259" key="4">
    <source>
        <dbReference type="Pfam" id="PF20620"/>
    </source>
</evidence>
<protein>
    <submittedName>
        <fullName evidence="6">Glycoside hydrolase family 127 protein</fullName>
    </submittedName>
</protein>
<dbReference type="RefSeq" id="WP_282590216.1">
    <property type="nucleotide sequence ID" value="NZ_JAPAAF010000002.1"/>
</dbReference>
<reference evidence="6" key="1">
    <citation type="submission" date="2022-10" db="EMBL/GenBank/DDBJ databases">
        <title>Gaoshiqiia sediminis gen. nov., sp. nov., isolated from coastal sediment.</title>
        <authorList>
            <person name="Yu W.X."/>
            <person name="Mu D.S."/>
            <person name="Du J.Z."/>
            <person name="Liang Y.Q."/>
        </authorList>
    </citation>
    <scope>NUCLEOTIDE SEQUENCE</scope>
    <source>
        <strain evidence="6">A06</strain>
    </source>
</reference>
<dbReference type="Pfam" id="PF07944">
    <property type="entry name" value="Beta-AFase-like_GH127_cat"/>
    <property type="match status" value="1"/>
</dbReference>
<comment type="caution">
    <text evidence="6">The sequence shown here is derived from an EMBL/GenBank/DDBJ whole genome shotgun (WGS) entry which is preliminary data.</text>
</comment>
<dbReference type="PANTHER" id="PTHR31151:SF0">
    <property type="entry name" value="PROLINE-TRNA LIGASE (DUF1680)"/>
    <property type="match status" value="1"/>
</dbReference>
<evidence type="ECO:0000256" key="1">
    <source>
        <dbReference type="SAM" id="SignalP"/>
    </source>
</evidence>
<evidence type="ECO:0000259" key="2">
    <source>
        <dbReference type="Pfam" id="PF07944"/>
    </source>
</evidence>
<dbReference type="InterPro" id="IPR032275">
    <property type="entry name" value="DUF4986"/>
</dbReference>
<dbReference type="InterPro" id="IPR049046">
    <property type="entry name" value="Beta-AFase-like_GH127_middle"/>
</dbReference>
<feature type="domain" description="Non-reducing end beta-L-arabinofuranosidase-like GH127 middle" evidence="5">
    <location>
        <begin position="423"/>
        <end position="518"/>
    </location>
</feature>